<feature type="region of interest" description="Disordered" evidence="1">
    <location>
        <begin position="152"/>
        <end position="417"/>
    </location>
</feature>
<reference evidence="3" key="1">
    <citation type="submission" date="2015-06" db="EMBL/GenBank/DDBJ databases">
        <title>Complete genome sequence and metabolic analysis of phthalate degradation pathway in Gordonia sp. QH-11.</title>
        <authorList>
            <person name="Jin D."/>
            <person name="Kong X."/>
            <person name="Bai Z."/>
        </authorList>
    </citation>
    <scope>NUCLEOTIDE SEQUENCE [LARGE SCALE GENOMIC DNA]</scope>
    <source>
        <strain evidence="3">QH-11</strain>
    </source>
</reference>
<feature type="compositionally biased region" description="Low complexity" evidence="1">
    <location>
        <begin position="185"/>
        <end position="204"/>
    </location>
</feature>
<dbReference type="PATRIC" id="fig|1136941.3.peg.1726"/>
<sequence length="417" mass="41207">MSTSWMVDTNVMLSRLDSMEPAAAAADAAEIGRIIEKAQAVADRLRFAFAPGSDLSGVSARAAETAGKSVAEEVESVGNRLQVGQTSLTRSGNALAATVAYRPRIAALDALKNAPPSAQLAARTVLSGELTGAYNSRMAASAAAVVPETLGGSVTDTAGRSVDGAGPQTTTASSSPVDDAAGWQPAPAGDDGAVVPVGDGSPVGEQPGAAPSTETPSSPGPNAPDSLRSTPIEPPSGPSPSPASTTPPTSPDTAVGSPAPIAPASMTAPVRAPVGTTVPRTVPGSVPLAVRPGTTPPGQLHGVRPGAPMAPTATAPGSVGTPATGAQASPPGNPGARPSQTPYGPGPVARRSSEESGHRPADYLRSTTEGLLVLGPQPIVGPPVIGQVQAVEPAGGEEDDGPLDPLDDEDQELDLTL</sequence>
<dbReference type="RefSeq" id="WP_062392517.1">
    <property type="nucleotide sequence ID" value="NZ_CP011853.1"/>
</dbReference>
<protein>
    <submittedName>
        <fullName evidence="2">Uncharacterized protein</fullName>
    </submittedName>
</protein>
<feature type="compositionally biased region" description="Low complexity" evidence="1">
    <location>
        <begin position="305"/>
        <end position="317"/>
    </location>
</feature>
<feature type="compositionally biased region" description="Basic and acidic residues" evidence="1">
    <location>
        <begin position="351"/>
        <end position="362"/>
    </location>
</feature>
<proteinExistence type="predicted"/>
<feature type="compositionally biased region" description="Acidic residues" evidence="1">
    <location>
        <begin position="395"/>
        <end position="417"/>
    </location>
</feature>
<dbReference type="OrthoDB" id="10008666at2"/>
<evidence type="ECO:0000256" key="1">
    <source>
        <dbReference type="SAM" id="MobiDB-lite"/>
    </source>
</evidence>
<dbReference type="STRING" id="1136941.ACH46_08490"/>
<feature type="compositionally biased region" description="Pro residues" evidence="1">
    <location>
        <begin position="232"/>
        <end position="241"/>
    </location>
</feature>
<dbReference type="Proteomes" id="UP000063789">
    <property type="component" value="Chromosome"/>
</dbReference>
<dbReference type="AlphaFoldDB" id="A0A0N9NAQ3"/>
<feature type="compositionally biased region" description="Polar residues" evidence="1">
    <location>
        <begin position="167"/>
        <end position="176"/>
    </location>
</feature>
<organism evidence="2 3">
    <name type="scientific">Gordonia phthalatica</name>
    <dbReference type="NCBI Taxonomy" id="1136941"/>
    <lineage>
        <taxon>Bacteria</taxon>
        <taxon>Bacillati</taxon>
        <taxon>Actinomycetota</taxon>
        <taxon>Actinomycetes</taxon>
        <taxon>Mycobacteriales</taxon>
        <taxon>Gordoniaceae</taxon>
        <taxon>Gordonia</taxon>
    </lineage>
</organism>
<name>A0A0N9NAQ3_9ACTN</name>
<dbReference type="KEGG" id="goq:ACH46_08490"/>
<reference evidence="2 3" key="2">
    <citation type="journal article" date="2017" name="Int. J. Syst. Evol. Microbiol.">
        <title>Gordonia phthalatica sp. nov., a di-n-butyl phthalate-degrading bacterium isolated from activated sludge.</title>
        <authorList>
            <person name="Jin D."/>
            <person name="Kong X."/>
            <person name="Jia M."/>
            <person name="Yu X."/>
            <person name="Wang X."/>
            <person name="Zhuang X."/>
            <person name="Deng Y."/>
            <person name="Bai Z."/>
        </authorList>
    </citation>
    <scope>NUCLEOTIDE SEQUENCE [LARGE SCALE GENOMIC DNA]</scope>
    <source>
        <strain evidence="2 3">QH-11</strain>
    </source>
</reference>
<evidence type="ECO:0000313" key="2">
    <source>
        <dbReference type="EMBL" id="ALG84528.1"/>
    </source>
</evidence>
<keyword evidence="3" id="KW-1185">Reference proteome</keyword>
<feature type="compositionally biased region" description="Low complexity" evidence="1">
    <location>
        <begin position="370"/>
        <end position="394"/>
    </location>
</feature>
<accession>A0A0N9NAQ3</accession>
<evidence type="ECO:0000313" key="3">
    <source>
        <dbReference type="Proteomes" id="UP000063789"/>
    </source>
</evidence>
<feature type="compositionally biased region" description="Low complexity" evidence="1">
    <location>
        <begin position="242"/>
        <end position="253"/>
    </location>
</feature>
<dbReference type="EMBL" id="CP011853">
    <property type="protein sequence ID" value="ALG84528.1"/>
    <property type="molecule type" value="Genomic_DNA"/>
</dbReference>
<gene>
    <name evidence="2" type="ORF">ACH46_08490</name>
</gene>